<evidence type="ECO:0000256" key="2">
    <source>
        <dbReference type="ARBA" id="ARBA00047806"/>
    </source>
</evidence>
<dbReference type="GO" id="GO:0008113">
    <property type="term" value="F:peptide-methionine (S)-S-oxide reductase activity"/>
    <property type="evidence" value="ECO:0007669"/>
    <property type="project" value="UniProtKB-UniRule"/>
</dbReference>
<comment type="similarity">
    <text evidence="4">Belongs to the MsrA Met sulfoxide reductase family.</text>
</comment>
<proteinExistence type="inferred from homology"/>
<organism evidence="6 7">
    <name type="scientific">Marinigracilibium pacificum</name>
    <dbReference type="NCBI Taxonomy" id="2729599"/>
    <lineage>
        <taxon>Bacteria</taxon>
        <taxon>Pseudomonadati</taxon>
        <taxon>Bacteroidota</taxon>
        <taxon>Cytophagia</taxon>
        <taxon>Cytophagales</taxon>
        <taxon>Flammeovirgaceae</taxon>
        <taxon>Marinigracilibium</taxon>
    </lineage>
</organism>
<keyword evidence="7" id="KW-1185">Reference proteome</keyword>
<dbReference type="HAMAP" id="MF_01401">
    <property type="entry name" value="MsrA"/>
    <property type="match status" value="1"/>
</dbReference>
<gene>
    <name evidence="4 6" type="primary">msrA</name>
    <name evidence="6" type="ORF">HH304_16535</name>
</gene>
<evidence type="ECO:0000313" key="6">
    <source>
        <dbReference type="EMBL" id="NMM50016.1"/>
    </source>
</evidence>
<dbReference type="SUPFAM" id="SSF55068">
    <property type="entry name" value="Peptide methionine sulfoxide reductase"/>
    <property type="match status" value="1"/>
</dbReference>
<dbReference type="AlphaFoldDB" id="A0A848J2L5"/>
<evidence type="ECO:0000313" key="7">
    <source>
        <dbReference type="Proteomes" id="UP000559010"/>
    </source>
</evidence>
<comment type="catalytic activity">
    <reaction evidence="3 4">
        <text>[thioredoxin]-disulfide + L-methionine + H2O = L-methionine (S)-S-oxide + [thioredoxin]-dithiol</text>
        <dbReference type="Rhea" id="RHEA:19993"/>
        <dbReference type="Rhea" id="RHEA-COMP:10698"/>
        <dbReference type="Rhea" id="RHEA-COMP:10700"/>
        <dbReference type="ChEBI" id="CHEBI:15377"/>
        <dbReference type="ChEBI" id="CHEBI:29950"/>
        <dbReference type="ChEBI" id="CHEBI:50058"/>
        <dbReference type="ChEBI" id="CHEBI:57844"/>
        <dbReference type="ChEBI" id="CHEBI:58772"/>
        <dbReference type="EC" id="1.8.4.11"/>
    </reaction>
</comment>
<dbReference type="InterPro" id="IPR002569">
    <property type="entry name" value="Met_Sox_Rdtase_MsrA_dom"/>
</dbReference>
<reference evidence="6 7" key="1">
    <citation type="submission" date="2020-04" db="EMBL/GenBank/DDBJ databases">
        <title>Flammeovirgaceae bacterium KN852 isolated from deep sea.</title>
        <authorList>
            <person name="Zhang D.-C."/>
        </authorList>
    </citation>
    <scope>NUCLEOTIDE SEQUENCE [LARGE SCALE GENOMIC DNA]</scope>
    <source>
        <strain evidence="6 7">KN852</strain>
    </source>
</reference>
<comment type="caution">
    <text evidence="6">The sequence shown here is derived from an EMBL/GenBank/DDBJ whole genome shotgun (WGS) entry which is preliminary data.</text>
</comment>
<evidence type="ECO:0000259" key="5">
    <source>
        <dbReference type="Pfam" id="PF01625"/>
    </source>
</evidence>
<comment type="catalytic activity">
    <reaction evidence="2 4">
        <text>L-methionyl-[protein] + [thioredoxin]-disulfide + H2O = L-methionyl-(S)-S-oxide-[protein] + [thioredoxin]-dithiol</text>
        <dbReference type="Rhea" id="RHEA:14217"/>
        <dbReference type="Rhea" id="RHEA-COMP:10698"/>
        <dbReference type="Rhea" id="RHEA-COMP:10700"/>
        <dbReference type="Rhea" id="RHEA-COMP:12313"/>
        <dbReference type="Rhea" id="RHEA-COMP:12315"/>
        <dbReference type="ChEBI" id="CHEBI:15377"/>
        <dbReference type="ChEBI" id="CHEBI:16044"/>
        <dbReference type="ChEBI" id="CHEBI:29950"/>
        <dbReference type="ChEBI" id="CHEBI:44120"/>
        <dbReference type="ChEBI" id="CHEBI:50058"/>
        <dbReference type="EC" id="1.8.4.11"/>
    </reaction>
</comment>
<accession>A0A848J2L5</accession>
<evidence type="ECO:0000256" key="1">
    <source>
        <dbReference type="ARBA" id="ARBA00023002"/>
    </source>
</evidence>
<dbReference type="Proteomes" id="UP000559010">
    <property type="component" value="Unassembled WGS sequence"/>
</dbReference>
<dbReference type="NCBIfam" id="TIGR00401">
    <property type="entry name" value="msrA"/>
    <property type="match status" value="1"/>
</dbReference>
<feature type="domain" description="Peptide methionine sulphoxide reductase MsrA" evidence="5">
    <location>
        <begin position="4"/>
        <end position="156"/>
    </location>
</feature>
<keyword evidence="1 4" id="KW-0560">Oxidoreductase</keyword>
<protein>
    <recommendedName>
        <fullName evidence="4">Peptide methionine sulfoxide reductase MsrA</fullName>
        <shortName evidence="4">Protein-methionine-S-oxide reductase</shortName>
        <ecNumber evidence="4">1.8.4.11</ecNumber>
    </recommendedName>
    <alternativeName>
        <fullName evidence="4">Peptide-methionine (S)-S-oxide reductase</fullName>
        <shortName evidence="4">Peptide Met(O) reductase</shortName>
    </alternativeName>
</protein>
<dbReference type="InterPro" id="IPR036509">
    <property type="entry name" value="Met_Sox_Rdtase_MsrA_sf"/>
</dbReference>
<dbReference type="PANTHER" id="PTHR43774:SF1">
    <property type="entry name" value="PEPTIDE METHIONINE SULFOXIDE REDUCTASE MSRA 2"/>
    <property type="match status" value="1"/>
</dbReference>
<dbReference type="EC" id="1.8.4.11" evidence="4"/>
<comment type="function">
    <text evidence="4">Has an important function as a repair enzyme for proteins that have been inactivated by oxidation. Catalyzes the reversible oxidation-reduction of methionine sulfoxide in proteins to methionine.</text>
</comment>
<dbReference type="EMBL" id="JABBNU010000010">
    <property type="protein sequence ID" value="NMM50016.1"/>
    <property type="molecule type" value="Genomic_DNA"/>
</dbReference>
<evidence type="ECO:0000256" key="4">
    <source>
        <dbReference type="HAMAP-Rule" id="MF_01401"/>
    </source>
</evidence>
<name>A0A848J2L5_9BACT</name>
<dbReference type="PANTHER" id="PTHR43774">
    <property type="entry name" value="PEPTIDE METHIONINE SULFOXIDE REDUCTASE"/>
    <property type="match status" value="1"/>
</dbReference>
<evidence type="ECO:0000256" key="3">
    <source>
        <dbReference type="ARBA" id="ARBA00048782"/>
    </source>
</evidence>
<dbReference type="Pfam" id="PF01625">
    <property type="entry name" value="PMSR"/>
    <property type="match status" value="1"/>
</dbReference>
<feature type="active site" evidence="4">
    <location>
        <position position="10"/>
    </location>
</feature>
<dbReference type="RefSeq" id="WP_169684044.1">
    <property type="nucleotide sequence ID" value="NZ_JABBNU010000010.1"/>
</dbReference>
<dbReference type="Gene3D" id="3.30.1060.10">
    <property type="entry name" value="Peptide methionine sulphoxide reductase MsrA"/>
    <property type="match status" value="1"/>
</dbReference>
<sequence>MEKISLGAGCFWCIEAVLQRMKGINRVKSGYMGGHVKNPPYREVAMGTTGHAEVVEVEYDPSIVKIEEILEVFWNIHDPTTLNRQGYDVGTQYRSAIFYYTEHQRLVAEEYKMQLDKMEIFENPVVTEITPAGEFYPAEVEHDNYYNDHPEQPYCNIIIRPKVEKFNKLYPDKRKEN</sequence>